<dbReference type="Proteomes" id="UP000225277">
    <property type="component" value="Unassembled WGS sequence"/>
</dbReference>
<dbReference type="OrthoDB" id="3824397at2759"/>
<keyword evidence="2" id="KW-1185">Reference proteome</keyword>
<dbReference type="SUPFAM" id="SSF81383">
    <property type="entry name" value="F-box domain"/>
    <property type="match status" value="1"/>
</dbReference>
<name>A0A2D3VSQ7_9PEZI</name>
<evidence type="ECO:0000313" key="1">
    <source>
        <dbReference type="EMBL" id="CZT25743.1"/>
    </source>
</evidence>
<dbReference type="AlphaFoldDB" id="A0A2D3VSQ7"/>
<proteinExistence type="predicted"/>
<evidence type="ECO:0008006" key="3">
    <source>
        <dbReference type="Google" id="ProtNLM"/>
    </source>
</evidence>
<dbReference type="RefSeq" id="XP_023632401.1">
    <property type="nucleotide sequence ID" value="XM_023776633.1"/>
</dbReference>
<gene>
    <name evidence="1" type="ORF">RCC_11412</name>
</gene>
<protein>
    <recommendedName>
        <fullName evidence="3">F-box domain-containing protein</fullName>
    </recommendedName>
</protein>
<reference evidence="1 2" key="1">
    <citation type="submission" date="2016-03" db="EMBL/GenBank/DDBJ databases">
        <authorList>
            <person name="Ploux O."/>
        </authorList>
    </citation>
    <scope>NUCLEOTIDE SEQUENCE [LARGE SCALE GENOMIC DNA]</scope>
    <source>
        <strain evidence="1 2">URUG2</strain>
    </source>
</reference>
<sequence length="244" mass="27855">MTANSSTAGIMSTVASQIFTLPEILENILLGLPVLDLLLAQRVDKTFHGVINSSIHIKRALFFETRVQAQREKDANTPPKINPLLSKMLPKDMSKCLVDFTGELDKNREEALQKVRDARAMPLHIRQASLPMVFNTLTCKEMDLLHCLWLPGRLVAVADTKFHLHLPYIYEALLPQTRQPMPVNEVESYEKASWRRMYPTNVPVEIHGLRNTIFCNGLNGVLVHAERPPWGNMDFLFDQLHIRH</sequence>
<evidence type="ECO:0000313" key="2">
    <source>
        <dbReference type="Proteomes" id="UP000225277"/>
    </source>
</evidence>
<organism evidence="1 2">
    <name type="scientific">Ramularia collo-cygni</name>
    <dbReference type="NCBI Taxonomy" id="112498"/>
    <lineage>
        <taxon>Eukaryota</taxon>
        <taxon>Fungi</taxon>
        <taxon>Dikarya</taxon>
        <taxon>Ascomycota</taxon>
        <taxon>Pezizomycotina</taxon>
        <taxon>Dothideomycetes</taxon>
        <taxon>Dothideomycetidae</taxon>
        <taxon>Mycosphaerellales</taxon>
        <taxon>Mycosphaerellaceae</taxon>
        <taxon>Ramularia</taxon>
    </lineage>
</organism>
<dbReference type="GeneID" id="35606430"/>
<accession>A0A2D3VSQ7</accession>
<dbReference type="EMBL" id="FJUY01000030">
    <property type="protein sequence ID" value="CZT25743.1"/>
    <property type="molecule type" value="Genomic_DNA"/>
</dbReference>
<dbReference type="InterPro" id="IPR036047">
    <property type="entry name" value="F-box-like_dom_sf"/>
</dbReference>